<evidence type="ECO:0000313" key="3">
    <source>
        <dbReference type="EMBL" id="RRT65692.1"/>
    </source>
</evidence>
<keyword evidence="1" id="KW-0378">Hydrolase</keyword>
<dbReference type="InterPro" id="IPR006085">
    <property type="entry name" value="XPG_DNA_repair_N"/>
</dbReference>
<dbReference type="PANTHER" id="PTHR11081:SF8">
    <property type="entry name" value="EXONUCLEASE 1"/>
    <property type="match status" value="1"/>
</dbReference>
<evidence type="ECO:0000256" key="1">
    <source>
        <dbReference type="RuleBase" id="RU910737"/>
    </source>
</evidence>
<dbReference type="SUPFAM" id="SSF88723">
    <property type="entry name" value="PIN domain-like"/>
    <property type="match status" value="1"/>
</dbReference>
<keyword evidence="1" id="KW-0460">Magnesium</keyword>
<keyword evidence="1" id="KW-0238">DNA-binding</keyword>
<keyword evidence="1" id="KW-0267">Excision nuclease</keyword>
<comment type="similarity">
    <text evidence="1">Belongs to the XPG/RAD2 endonuclease family. EXO1 subfamily.</text>
</comment>
<dbReference type="GO" id="GO:0005634">
    <property type="term" value="C:nucleus"/>
    <property type="evidence" value="ECO:0007669"/>
    <property type="project" value="UniProtKB-SubCell"/>
</dbReference>
<gene>
    <name evidence="3" type="ORF">B296_00017344</name>
</gene>
<dbReference type="GO" id="GO:0035312">
    <property type="term" value="F:5'-3' DNA exonuclease activity"/>
    <property type="evidence" value="ECO:0007669"/>
    <property type="project" value="UniProtKB-UniRule"/>
</dbReference>
<evidence type="ECO:0000313" key="4">
    <source>
        <dbReference type="Proteomes" id="UP000287651"/>
    </source>
</evidence>
<feature type="domain" description="XPG N-terminal" evidence="2">
    <location>
        <begin position="30"/>
        <end position="71"/>
    </location>
</feature>
<keyword evidence="1" id="KW-0228">DNA excision</keyword>
<dbReference type="Gene3D" id="3.40.50.1010">
    <property type="entry name" value="5'-nuclease"/>
    <property type="match status" value="1"/>
</dbReference>
<reference evidence="3 4" key="1">
    <citation type="journal article" date="2014" name="Agronomy (Basel)">
        <title>A Draft Genome Sequence for Ensete ventricosum, the Drought-Tolerant Tree Against Hunger.</title>
        <authorList>
            <person name="Harrison J."/>
            <person name="Moore K.A."/>
            <person name="Paszkiewicz K."/>
            <person name="Jones T."/>
            <person name="Grant M."/>
            <person name="Ambacheew D."/>
            <person name="Muzemil S."/>
            <person name="Studholme D.J."/>
        </authorList>
    </citation>
    <scope>NUCLEOTIDE SEQUENCE [LARGE SCALE GENOMIC DNA]</scope>
</reference>
<dbReference type="GO" id="GO:0017108">
    <property type="term" value="F:5'-flap endonuclease activity"/>
    <property type="evidence" value="ECO:0007669"/>
    <property type="project" value="TreeGrafter"/>
</dbReference>
<dbReference type="Proteomes" id="UP000287651">
    <property type="component" value="Unassembled WGS sequence"/>
</dbReference>
<dbReference type="InterPro" id="IPR029060">
    <property type="entry name" value="PIN-like_dom_sf"/>
</dbReference>
<dbReference type="GO" id="GO:0006281">
    <property type="term" value="P:DNA repair"/>
    <property type="evidence" value="ECO:0007669"/>
    <property type="project" value="UniProtKB-UniRule"/>
</dbReference>
<keyword evidence="1" id="KW-0234">DNA repair</keyword>
<keyword evidence="1" id="KW-0479">Metal-binding</keyword>
<keyword evidence="1" id="KW-0540">Nuclease</keyword>
<dbReference type="Pfam" id="PF00752">
    <property type="entry name" value="XPG_N"/>
    <property type="match status" value="1"/>
</dbReference>
<keyword evidence="1" id="KW-0269">Exonuclease</keyword>
<comment type="cofactor">
    <cofactor evidence="1">
        <name>Mg(2+)</name>
        <dbReference type="ChEBI" id="CHEBI:18420"/>
    </cofactor>
    <text evidence="1">Binds 2 magnesium ions per subunit. They probably participate in the reaction catalyzed by the enzyme. May bind an additional third magnesium ion after substrate binding.</text>
</comment>
<dbReference type="GO" id="GO:0046872">
    <property type="term" value="F:metal ion binding"/>
    <property type="evidence" value="ECO:0007669"/>
    <property type="project" value="UniProtKB-UniRule"/>
</dbReference>
<accession>A0A426ZNW0</accession>
<evidence type="ECO:0000259" key="2">
    <source>
        <dbReference type="Pfam" id="PF00752"/>
    </source>
</evidence>
<dbReference type="AlphaFoldDB" id="A0A426ZNW0"/>
<keyword evidence="1" id="KW-0227">DNA damage</keyword>
<name>A0A426ZNW0_ENSVE</name>
<organism evidence="3 4">
    <name type="scientific">Ensete ventricosum</name>
    <name type="common">Abyssinian banana</name>
    <name type="synonym">Musa ensete</name>
    <dbReference type="NCBI Taxonomy" id="4639"/>
    <lineage>
        <taxon>Eukaryota</taxon>
        <taxon>Viridiplantae</taxon>
        <taxon>Streptophyta</taxon>
        <taxon>Embryophyta</taxon>
        <taxon>Tracheophyta</taxon>
        <taxon>Spermatophyta</taxon>
        <taxon>Magnoliopsida</taxon>
        <taxon>Liliopsida</taxon>
        <taxon>Zingiberales</taxon>
        <taxon>Musaceae</taxon>
        <taxon>Ensete</taxon>
    </lineage>
</organism>
<dbReference type="InterPro" id="IPR006084">
    <property type="entry name" value="XPG/Rad2"/>
</dbReference>
<dbReference type="GO" id="GO:0003677">
    <property type="term" value="F:DNA binding"/>
    <property type="evidence" value="ECO:0007669"/>
    <property type="project" value="UniProtKB-UniRule"/>
</dbReference>
<keyword evidence="1" id="KW-0539">Nucleus</keyword>
<comment type="function">
    <text evidence="1">5'-&gt;3' double-stranded DNA exonuclease which may also possess a cryptic 3'-&gt;5' double-stranded DNA exonuclease activity. Functions in DNA mismatch repair.</text>
</comment>
<proteinExistence type="inferred from homology"/>
<dbReference type="PANTHER" id="PTHR11081">
    <property type="entry name" value="FLAP ENDONUCLEASE FAMILY MEMBER"/>
    <property type="match status" value="1"/>
</dbReference>
<sequence>MFDGSPCKLFWAAYSCSMELCLEMPGEAARRYLNYFMHHINLLRHYKIMPVVVFDGGSIPCKSTTEHERHRQIIFKMDRYGNGEEILMDRVFKSASDGLSFKDFDKELLTGHTCICLTFLK</sequence>
<comment type="subcellular location">
    <subcellularLocation>
        <location evidence="1">Nucleus</location>
    </subcellularLocation>
</comment>
<dbReference type="EC" id="3.1.-.-" evidence="1"/>
<comment type="caution">
    <text evidence="3">The sequence shown here is derived from an EMBL/GenBank/DDBJ whole genome shotgun (WGS) entry which is preliminary data.</text>
</comment>
<dbReference type="EMBL" id="AMZH03005729">
    <property type="protein sequence ID" value="RRT65692.1"/>
    <property type="molecule type" value="Genomic_DNA"/>
</dbReference>
<protein>
    <recommendedName>
        <fullName evidence="1">Exonuclease 1</fullName>
        <ecNumber evidence="1">3.1.-.-</ecNumber>
    </recommendedName>
</protein>